<sequence>MASSLSPECTPLKTSYDVCFNSWFEGYLEPAVSALQTADRAAYAKANAEEYELKCGKIWQEYKACVHKAIKDNGLEPVLQQAREEHPLATPPSSSEHRKA</sequence>
<evidence type="ECO:0000313" key="4">
    <source>
        <dbReference type="EMBL" id="KAJ2921587.1"/>
    </source>
</evidence>
<dbReference type="GO" id="GO:0045332">
    <property type="term" value="P:phospholipid translocation"/>
    <property type="evidence" value="ECO:0007669"/>
    <property type="project" value="TreeGrafter"/>
</dbReference>
<dbReference type="GO" id="GO:1990050">
    <property type="term" value="F:phosphatidic acid transfer activity"/>
    <property type="evidence" value="ECO:0007669"/>
    <property type="project" value="TreeGrafter"/>
</dbReference>
<evidence type="ECO:0000256" key="1">
    <source>
        <dbReference type="ARBA" id="ARBA00006196"/>
    </source>
</evidence>
<keyword evidence="2" id="KW-1015">Disulfide bond</keyword>
<evidence type="ECO:0000256" key="2">
    <source>
        <dbReference type="ARBA" id="ARBA00023157"/>
    </source>
</evidence>
<dbReference type="GO" id="GO:0005634">
    <property type="term" value="C:nucleus"/>
    <property type="evidence" value="ECO:0007669"/>
    <property type="project" value="TreeGrafter"/>
</dbReference>
<comment type="caution">
    <text evidence="4">The sequence shown here is derived from an EMBL/GenBank/DDBJ whole genome shotgun (WGS) entry which is preliminary data.</text>
</comment>
<keyword evidence="5" id="KW-1185">Reference proteome</keyword>
<protein>
    <recommendedName>
        <fullName evidence="6">Mitochondrial distribution and morphology protein 35</fullName>
    </recommendedName>
</protein>
<evidence type="ECO:0008006" key="6">
    <source>
        <dbReference type="Google" id="ProtNLM"/>
    </source>
</evidence>
<organism evidence="4 5">
    <name type="scientific">Candolleomyces eurysporus</name>
    <dbReference type="NCBI Taxonomy" id="2828524"/>
    <lineage>
        <taxon>Eukaryota</taxon>
        <taxon>Fungi</taxon>
        <taxon>Dikarya</taxon>
        <taxon>Basidiomycota</taxon>
        <taxon>Agaricomycotina</taxon>
        <taxon>Agaricomycetes</taxon>
        <taxon>Agaricomycetidae</taxon>
        <taxon>Agaricales</taxon>
        <taxon>Agaricineae</taxon>
        <taxon>Psathyrellaceae</taxon>
        <taxon>Candolleomyces</taxon>
    </lineage>
</organism>
<name>A0A9W8IS99_9AGAR</name>
<reference evidence="4" key="1">
    <citation type="submission" date="2022-06" db="EMBL/GenBank/DDBJ databases">
        <title>Genome Sequence of Candolleomyces eurysporus.</title>
        <authorList>
            <person name="Buettner E."/>
        </authorList>
    </citation>
    <scope>NUCLEOTIDE SEQUENCE</scope>
    <source>
        <strain evidence="4">VTCC 930004</strain>
    </source>
</reference>
<dbReference type="Proteomes" id="UP001140091">
    <property type="component" value="Unassembled WGS sequence"/>
</dbReference>
<dbReference type="PANTHER" id="PTHR46403">
    <property type="entry name" value="TP53-REGULATED INHIBITOR OF APOPTOSIS 1"/>
    <property type="match status" value="1"/>
</dbReference>
<dbReference type="InterPro" id="IPR007918">
    <property type="entry name" value="MDM35_apoptosis"/>
</dbReference>
<gene>
    <name evidence="4" type="ORF">H1R20_g15505</name>
</gene>
<evidence type="ECO:0000256" key="3">
    <source>
        <dbReference type="SAM" id="MobiDB-lite"/>
    </source>
</evidence>
<dbReference type="GO" id="GO:0005829">
    <property type="term" value="C:cytosol"/>
    <property type="evidence" value="ECO:0007669"/>
    <property type="project" value="TreeGrafter"/>
</dbReference>
<dbReference type="Pfam" id="PF05254">
    <property type="entry name" value="UPF0203"/>
    <property type="match status" value="1"/>
</dbReference>
<dbReference type="PANTHER" id="PTHR46403:SF1">
    <property type="entry name" value="TP53-REGULATED INHIBITOR OF APOPTOSIS 1"/>
    <property type="match status" value="1"/>
</dbReference>
<dbReference type="GO" id="GO:0005758">
    <property type="term" value="C:mitochondrial intermembrane space"/>
    <property type="evidence" value="ECO:0007669"/>
    <property type="project" value="TreeGrafter"/>
</dbReference>
<feature type="non-terminal residue" evidence="4">
    <location>
        <position position="100"/>
    </location>
</feature>
<dbReference type="OrthoDB" id="19091at2759"/>
<dbReference type="AlphaFoldDB" id="A0A9W8IS99"/>
<proteinExistence type="inferred from homology"/>
<accession>A0A9W8IS99</accession>
<evidence type="ECO:0000313" key="5">
    <source>
        <dbReference type="Proteomes" id="UP001140091"/>
    </source>
</evidence>
<feature type="region of interest" description="Disordered" evidence="3">
    <location>
        <begin position="77"/>
        <end position="100"/>
    </location>
</feature>
<dbReference type="EMBL" id="JANBPK010001577">
    <property type="protein sequence ID" value="KAJ2921587.1"/>
    <property type="molecule type" value="Genomic_DNA"/>
</dbReference>
<comment type="similarity">
    <text evidence="1">Belongs to the TRIAP1/MDM35 family.</text>
</comment>